<dbReference type="SUPFAM" id="SSF50156">
    <property type="entry name" value="PDZ domain-like"/>
    <property type="match status" value="1"/>
</dbReference>
<evidence type="ECO:0000256" key="1">
    <source>
        <dbReference type="ARBA" id="ARBA00004533"/>
    </source>
</evidence>
<evidence type="ECO:0000259" key="11">
    <source>
        <dbReference type="Pfam" id="PF17820"/>
    </source>
</evidence>
<keyword evidence="7" id="KW-1133">Transmembrane helix</keyword>
<feature type="domain" description="PDZ" evidence="11">
    <location>
        <begin position="219"/>
        <end position="260"/>
    </location>
</feature>
<comment type="subcellular location">
    <subcellularLocation>
        <location evidence="1">Cell inner membrane</location>
    </subcellularLocation>
</comment>
<feature type="compositionally biased region" description="Pro residues" evidence="9">
    <location>
        <begin position="170"/>
        <end position="181"/>
    </location>
</feature>
<feature type="compositionally biased region" description="Low complexity" evidence="9">
    <location>
        <begin position="157"/>
        <end position="169"/>
    </location>
</feature>
<comment type="caution">
    <text evidence="12">The sequence shown here is derived from an EMBL/GenBank/DDBJ whole genome shotgun (WGS) entry which is preliminary data.</text>
</comment>
<feature type="domain" description="Type II secretion system protein GspC N-terminal" evidence="10">
    <location>
        <begin position="24"/>
        <end position="152"/>
    </location>
</feature>
<organism evidence="12 13">
    <name type="scientific">Sphingobium xenophagum</name>
    <dbReference type="NCBI Taxonomy" id="121428"/>
    <lineage>
        <taxon>Bacteria</taxon>
        <taxon>Pseudomonadati</taxon>
        <taxon>Pseudomonadota</taxon>
        <taxon>Alphaproteobacteria</taxon>
        <taxon>Sphingomonadales</taxon>
        <taxon>Sphingomonadaceae</taxon>
        <taxon>Sphingobium</taxon>
    </lineage>
</organism>
<gene>
    <name evidence="12" type="ORF">MBESOW_P1894</name>
</gene>
<dbReference type="STRING" id="1192759.GCA_000277525_03780"/>
<dbReference type="GO" id="GO:0005886">
    <property type="term" value="C:plasma membrane"/>
    <property type="evidence" value="ECO:0007669"/>
    <property type="project" value="UniProtKB-SubCell"/>
</dbReference>
<dbReference type="Gene3D" id="2.30.30.830">
    <property type="match status" value="1"/>
</dbReference>
<name>A0A401J1Y5_SPHXE</name>
<dbReference type="Gene3D" id="2.30.42.10">
    <property type="match status" value="1"/>
</dbReference>
<dbReference type="Pfam" id="PF11356">
    <property type="entry name" value="T2SSC"/>
    <property type="match status" value="1"/>
</dbReference>
<keyword evidence="13" id="KW-1185">Reference proteome</keyword>
<evidence type="ECO:0000256" key="5">
    <source>
        <dbReference type="ARBA" id="ARBA00022692"/>
    </source>
</evidence>
<dbReference type="GO" id="GO:0015031">
    <property type="term" value="P:protein transport"/>
    <property type="evidence" value="ECO:0007669"/>
    <property type="project" value="UniProtKB-KW"/>
</dbReference>
<evidence type="ECO:0000259" key="10">
    <source>
        <dbReference type="Pfam" id="PF11356"/>
    </source>
</evidence>
<keyword evidence="8" id="KW-0472">Membrane</keyword>
<dbReference type="InterPro" id="IPR041489">
    <property type="entry name" value="PDZ_6"/>
</dbReference>
<evidence type="ECO:0000256" key="7">
    <source>
        <dbReference type="ARBA" id="ARBA00022989"/>
    </source>
</evidence>
<dbReference type="Pfam" id="PF17820">
    <property type="entry name" value="PDZ_6"/>
    <property type="match status" value="1"/>
</dbReference>
<evidence type="ECO:0000313" key="13">
    <source>
        <dbReference type="Proteomes" id="UP000290975"/>
    </source>
</evidence>
<accession>A0A401J1Y5</accession>
<evidence type="ECO:0000256" key="4">
    <source>
        <dbReference type="ARBA" id="ARBA00022519"/>
    </source>
</evidence>
<dbReference type="InterPro" id="IPR024961">
    <property type="entry name" value="T2SS_GspC_N"/>
</dbReference>
<reference evidence="12 13" key="1">
    <citation type="submission" date="2014-12" db="EMBL/GenBank/DDBJ databases">
        <title>Whole genome sequencing of Sphingobium xenophagum OW59.</title>
        <authorList>
            <person name="Ohta Y."/>
            <person name="Nishi S."/>
            <person name="Hatada Y."/>
        </authorList>
    </citation>
    <scope>NUCLEOTIDE SEQUENCE [LARGE SCALE GENOMIC DNA]</scope>
    <source>
        <strain evidence="12 13">OW59</strain>
    </source>
</reference>
<evidence type="ECO:0000256" key="9">
    <source>
        <dbReference type="SAM" id="MobiDB-lite"/>
    </source>
</evidence>
<proteinExistence type="predicted"/>
<dbReference type="EMBL" id="BBQY01000004">
    <property type="protein sequence ID" value="GBH30639.1"/>
    <property type="molecule type" value="Genomic_DNA"/>
</dbReference>
<evidence type="ECO:0000256" key="3">
    <source>
        <dbReference type="ARBA" id="ARBA00022475"/>
    </source>
</evidence>
<dbReference type="InterPro" id="IPR036034">
    <property type="entry name" value="PDZ_sf"/>
</dbReference>
<evidence type="ECO:0000256" key="8">
    <source>
        <dbReference type="ARBA" id="ARBA00023136"/>
    </source>
</evidence>
<evidence type="ECO:0000256" key="6">
    <source>
        <dbReference type="ARBA" id="ARBA00022927"/>
    </source>
</evidence>
<feature type="region of interest" description="Disordered" evidence="9">
    <location>
        <begin position="157"/>
        <end position="189"/>
    </location>
</feature>
<keyword evidence="6" id="KW-0653">Protein transport</keyword>
<protein>
    <submittedName>
        <fullName evidence="12">General secretion pathway protein C</fullName>
    </submittedName>
</protein>
<dbReference type="AlphaFoldDB" id="A0A401J1Y5"/>
<keyword evidence="2" id="KW-0813">Transport</keyword>
<dbReference type="RefSeq" id="WP_130752720.1">
    <property type="nucleotide sequence ID" value="NZ_BBQY01000004.1"/>
</dbReference>
<keyword evidence="4" id="KW-0997">Cell inner membrane</keyword>
<evidence type="ECO:0000256" key="2">
    <source>
        <dbReference type="ARBA" id="ARBA00022448"/>
    </source>
</evidence>
<sequence>MRVAIANRLRGRSIDGLALLEKGLIALLALQLVRLAWVVVTPIGSFGPWEGRQAQLLPPAARQALFASFDPFFRSGAPQTAGKGVVTSLALTLYGIRLNEGSGLGSAIIAAPDGVQNSFAVGDEILPGVVLKSVSFDHVTIDRGGAEEQIFLDQSAPVPTAAPEGGEAPASPPASPPPSSPPATAGPTADSLKRDIAFAPRMQNGRVTGLVVSAKGPGFASAGFRPGDIISQINGQPVGDLQSVQNQIAPGARLSLTVERGATVASVNLIVQGQ</sequence>
<keyword evidence="3" id="KW-1003">Cell membrane</keyword>
<evidence type="ECO:0000313" key="12">
    <source>
        <dbReference type="EMBL" id="GBH30639.1"/>
    </source>
</evidence>
<keyword evidence="5" id="KW-0812">Transmembrane</keyword>
<dbReference type="Proteomes" id="UP000290975">
    <property type="component" value="Unassembled WGS sequence"/>
</dbReference>